<proteinExistence type="inferred from homology"/>
<dbReference type="InterPro" id="IPR036565">
    <property type="entry name" value="Mur-like_cat_sf"/>
</dbReference>
<comment type="caution">
    <text evidence="1">Lacks conserved residue(s) required for the propagation of feature annotation.</text>
</comment>
<gene>
    <name evidence="1" type="primary">murT</name>
    <name evidence="4" type="ORF">A2799_03300</name>
</gene>
<evidence type="ECO:0000256" key="1">
    <source>
        <dbReference type="HAMAP-Rule" id="MF_02214"/>
    </source>
</evidence>
<dbReference type="InterPro" id="IPR013221">
    <property type="entry name" value="Mur_ligase_cen"/>
</dbReference>
<keyword evidence="1" id="KW-0436">Ligase</keyword>
<dbReference type="HAMAP" id="MF_02214">
    <property type="entry name" value="Lipid_II_synth_MurT"/>
    <property type="match status" value="1"/>
</dbReference>
<dbReference type="PANTHER" id="PTHR23135">
    <property type="entry name" value="MUR LIGASE FAMILY MEMBER"/>
    <property type="match status" value="1"/>
</dbReference>
<protein>
    <recommendedName>
        <fullName evidence="1">Lipid II isoglutaminyl synthase (glutamine-hydrolyzing) subunit MurT</fullName>
        <ecNumber evidence="1">6.3.5.13</ecNumber>
    </recommendedName>
</protein>
<dbReference type="Proteomes" id="UP000176850">
    <property type="component" value="Unassembled WGS sequence"/>
</dbReference>
<dbReference type="GO" id="GO:0046872">
    <property type="term" value="F:metal ion binding"/>
    <property type="evidence" value="ECO:0007669"/>
    <property type="project" value="UniProtKB-KW"/>
</dbReference>
<feature type="active site" evidence="1">
    <location>
        <position position="331"/>
    </location>
</feature>
<evidence type="ECO:0000259" key="3">
    <source>
        <dbReference type="Pfam" id="PF08353"/>
    </source>
</evidence>
<dbReference type="InterPro" id="IPR013564">
    <property type="entry name" value="MurT_C"/>
</dbReference>
<comment type="catalytic activity">
    <reaction evidence="1">
        <text>beta-D-GlcNAc-(1-&gt;4)-Mur2Ac(oyl-L-Ala-gamma-D-Glu-L-Lys-D-Ala-D-Ala)-di-trans,octa-cis-undecaprenyl diphosphate + L-glutamine + ATP + H2O = beta-D-GlcNAc-(1-&gt;4)-Mur2Ac(oyl-L-Ala-D-isoglutaminyl-L-Lys-D-Ala-D-Ala)-di-trans,octa-cis-undecaprenyl diphosphate + L-glutamate + ADP + phosphate + H(+)</text>
        <dbReference type="Rhea" id="RHEA:57928"/>
        <dbReference type="ChEBI" id="CHEBI:15377"/>
        <dbReference type="ChEBI" id="CHEBI:15378"/>
        <dbReference type="ChEBI" id="CHEBI:29985"/>
        <dbReference type="ChEBI" id="CHEBI:30616"/>
        <dbReference type="ChEBI" id="CHEBI:43474"/>
        <dbReference type="ChEBI" id="CHEBI:58359"/>
        <dbReference type="ChEBI" id="CHEBI:60033"/>
        <dbReference type="ChEBI" id="CHEBI:62233"/>
        <dbReference type="ChEBI" id="CHEBI:456216"/>
        <dbReference type="EC" id="6.3.5.13"/>
    </reaction>
</comment>
<dbReference type="Pfam" id="PF08245">
    <property type="entry name" value="Mur_ligase_M"/>
    <property type="match status" value="1"/>
</dbReference>
<dbReference type="Gene3D" id="3.40.1190.10">
    <property type="entry name" value="Mur-like, catalytic domain"/>
    <property type="match status" value="1"/>
</dbReference>
<dbReference type="UniPathway" id="UPA00219"/>
<dbReference type="EMBL" id="MFZH01000026">
    <property type="protein sequence ID" value="OGK18765.1"/>
    <property type="molecule type" value="Genomic_DNA"/>
</dbReference>
<evidence type="ECO:0000313" key="5">
    <source>
        <dbReference type="Proteomes" id="UP000176850"/>
    </source>
</evidence>
<keyword evidence="1" id="KW-0547">Nucleotide-binding</keyword>
<dbReference type="InterPro" id="IPR043703">
    <property type="entry name" value="Lipid_II_synth_MurT"/>
</dbReference>
<dbReference type="GO" id="GO:0016881">
    <property type="term" value="F:acid-amino acid ligase activity"/>
    <property type="evidence" value="ECO:0007669"/>
    <property type="project" value="InterPro"/>
</dbReference>
<sequence>MLYIALFLGKLAYLFSRLFNKGGGSALPGLIALKIYPNLIQKLISQIPTNILVTGTNGKTTTSSLIAHFVTNSGHTIIHNTTGSNLARGVASHLISGSSLFGNMGKIDLGIWEVDEAVFPQLLIQIRPAHVVVLNLSRDQLDRYGETDSIIKKWKSALEKASWKPHVYINADDGAVYSLHSLKNLDVETFGVLDSTVIWEKKSTNPHFDIQAKIIEQRDISSITIVFSHNGYGKKLELPLFGEYNVYNFLVAYLVAQNSGTSRESIESSIASFSSVFGRMERLLLGKKELIINLIKNPVGATQVIHSLSKFIKKEDTVLLILNDKLADGTDVSWIWDTDFEKLQSFKGTFIAVGTRKSDMALRLFYAGIAKEKITVVDEISRSITSFLDRDDKGRLFILPTYTALLELQTYLKDNDYKQKHWHES</sequence>
<dbReference type="EC" id="6.3.5.13" evidence="1"/>
<keyword evidence="1" id="KW-0961">Cell wall biogenesis/degradation</keyword>
<dbReference type="GO" id="GO:0009252">
    <property type="term" value="P:peptidoglycan biosynthetic process"/>
    <property type="evidence" value="ECO:0007669"/>
    <property type="project" value="UniProtKB-UniRule"/>
</dbReference>
<keyword evidence="1" id="KW-0573">Peptidoglycan synthesis</keyword>
<keyword evidence="1" id="KW-0133">Cell shape</keyword>
<reference evidence="4 5" key="1">
    <citation type="journal article" date="2016" name="Nat. Commun.">
        <title>Thousands of microbial genomes shed light on interconnected biogeochemical processes in an aquifer system.</title>
        <authorList>
            <person name="Anantharaman K."/>
            <person name="Brown C.T."/>
            <person name="Hug L.A."/>
            <person name="Sharon I."/>
            <person name="Castelle C.J."/>
            <person name="Probst A.J."/>
            <person name="Thomas B.C."/>
            <person name="Singh A."/>
            <person name="Wilkins M.J."/>
            <person name="Karaoz U."/>
            <person name="Brodie E.L."/>
            <person name="Williams K.H."/>
            <person name="Hubbard S.S."/>
            <person name="Banfield J.F."/>
        </authorList>
    </citation>
    <scope>NUCLEOTIDE SEQUENCE [LARGE SCALE GENOMIC DNA]</scope>
</reference>
<feature type="domain" description="Mur ligase central" evidence="2">
    <location>
        <begin position="53"/>
        <end position="256"/>
    </location>
</feature>
<dbReference type="Pfam" id="PF08353">
    <property type="entry name" value="MurT_C"/>
    <property type="match status" value="1"/>
</dbReference>
<evidence type="ECO:0000259" key="2">
    <source>
        <dbReference type="Pfam" id="PF08245"/>
    </source>
</evidence>
<comment type="function">
    <text evidence="1">The lipid II isoglutaminyl synthase complex catalyzes the formation of alpha-D-isoglutamine in the cell wall lipid II stem peptide. The MurT subunit catalyzes the ATP-dependent amidation of D-glutamate residue of lipid II, converting it to an isoglutamine residue.</text>
</comment>
<dbReference type="GO" id="GO:0008360">
    <property type="term" value="P:regulation of cell shape"/>
    <property type="evidence" value="ECO:0007669"/>
    <property type="project" value="UniProtKB-KW"/>
</dbReference>
<feature type="domain" description="Lipid II isoglutaminyl synthase (glutamine-hydrolyzing) subunit MurT C-terminal" evidence="3">
    <location>
        <begin position="294"/>
        <end position="405"/>
    </location>
</feature>
<comment type="similarity">
    <text evidence="1">Belongs to the MurCDEF family. MurT subfamily.</text>
</comment>
<accession>A0A1F7GIR1</accession>
<dbReference type="SUPFAM" id="SSF53623">
    <property type="entry name" value="MurD-like peptide ligases, catalytic domain"/>
    <property type="match status" value="1"/>
</dbReference>
<evidence type="ECO:0000313" key="4">
    <source>
        <dbReference type="EMBL" id="OGK18765.1"/>
    </source>
</evidence>
<keyword evidence="1" id="KW-0479">Metal-binding</keyword>
<comment type="catalytic activity">
    <reaction evidence="1">
        <text>beta-D-GlcNAc-(1-&gt;4)-Mur2Ac(oyl-L-Ala-gamma-D-Glu-L-Lys-D-Ala-D-Ala)-di-trans,octa-cis-undecaprenyl diphosphate + ATP = beta-D-GlcNAc-(1-&gt;4)-Mur2Ac(oyl-L-Ala-gamma-D-O-P-Glu-L-Lys-D-Ala-D-Ala)-di-trans,octa-cis-undecaprenyl diphosphate + ADP</text>
        <dbReference type="Rhea" id="RHEA:59488"/>
        <dbReference type="ChEBI" id="CHEBI:30616"/>
        <dbReference type="ChEBI" id="CHEBI:60033"/>
        <dbReference type="ChEBI" id="CHEBI:143132"/>
        <dbReference type="ChEBI" id="CHEBI:456216"/>
    </reaction>
</comment>
<dbReference type="GO" id="GO:0005524">
    <property type="term" value="F:ATP binding"/>
    <property type="evidence" value="ECO:0007669"/>
    <property type="project" value="UniProtKB-UniRule"/>
</dbReference>
<comment type="catalytic activity">
    <reaction evidence="1">
        <text>beta-D-GlcNAc-(1-&gt;4)-Mur2Ac(oyl-L-Ala-gamma-D-O-P-Glu-L-Lys-D-Ala-D-Ala)-di-trans,octa-cis-undecaprenyl diphosphate + NH4(+) = beta-D-GlcNAc-(1-&gt;4)-Mur2Ac(oyl-L-Ala-D-isoglutaminyl-L-Lys-D-Ala-D-Ala)-di-trans,octa-cis-undecaprenyl diphosphate + phosphate + H(+)</text>
        <dbReference type="Rhea" id="RHEA:57932"/>
        <dbReference type="ChEBI" id="CHEBI:15378"/>
        <dbReference type="ChEBI" id="CHEBI:28938"/>
        <dbReference type="ChEBI" id="CHEBI:43474"/>
        <dbReference type="ChEBI" id="CHEBI:62233"/>
        <dbReference type="ChEBI" id="CHEBI:143132"/>
    </reaction>
</comment>
<comment type="pathway">
    <text evidence="1">Cell wall biogenesis; peptidoglycan biosynthesis.</text>
</comment>
<name>A0A1F7GIR1_9BACT</name>
<dbReference type="GO" id="GO:0140282">
    <property type="term" value="F:carbon-nitrogen ligase activity on lipid II"/>
    <property type="evidence" value="ECO:0007669"/>
    <property type="project" value="UniProtKB-UniRule"/>
</dbReference>
<comment type="subunit">
    <text evidence="1">Forms a heterodimer with GatD.</text>
</comment>
<dbReference type="GO" id="GO:0071555">
    <property type="term" value="P:cell wall organization"/>
    <property type="evidence" value="ECO:0007669"/>
    <property type="project" value="UniProtKB-KW"/>
</dbReference>
<dbReference type="AlphaFoldDB" id="A0A1F7GIR1"/>
<comment type="caution">
    <text evidence="4">The sequence shown here is derived from an EMBL/GenBank/DDBJ whole genome shotgun (WGS) entry which is preliminary data.</text>
</comment>
<organism evidence="4 5">
    <name type="scientific">Candidatus Roizmanbacteria bacterium RIFCSPHIGHO2_01_FULL_39_24</name>
    <dbReference type="NCBI Taxonomy" id="1802032"/>
    <lineage>
        <taxon>Bacteria</taxon>
        <taxon>Candidatus Roizmaniibacteriota</taxon>
    </lineage>
</organism>
<dbReference type="PANTHER" id="PTHR23135:SF7">
    <property type="entry name" value="LIPID II ISOGLUTAMINYL SYNTHASE (GLUTAMINE-HYDROLYZING) SUBUNIT MURT"/>
    <property type="match status" value="1"/>
</dbReference>
<keyword evidence="1" id="KW-0067">ATP-binding</keyword>